<dbReference type="AlphaFoldDB" id="A0A109LC89"/>
<gene>
    <name evidence="1" type="ORF">PFLmoz3_05493</name>
</gene>
<organism evidence="1 2">
    <name type="scientific">Pseudomonas fluorescens</name>
    <dbReference type="NCBI Taxonomy" id="294"/>
    <lineage>
        <taxon>Bacteria</taxon>
        <taxon>Pseudomonadati</taxon>
        <taxon>Pseudomonadota</taxon>
        <taxon>Gammaproteobacteria</taxon>
        <taxon>Pseudomonadales</taxon>
        <taxon>Pseudomonadaceae</taxon>
        <taxon>Pseudomonas</taxon>
    </lineage>
</organism>
<dbReference type="EMBL" id="LCYA01000151">
    <property type="protein sequence ID" value="KWV84891.1"/>
    <property type="molecule type" value="Genomic_DNA"/>
</dbReference>
<dbReference type="Proteomes" id="UP000061348">
    <property type="component" value="Unassembled WGS sequence"/>
</dbReference>
<evidence type="ECO:0000313" key="1">
    <source>
        <dbReference type="EMBL" id="KWV84891.1"/>
    </source>
</evidence>
<protein>
    <submittedName>
        <fullName evidence="1">Uncharacterized protein</fullName>
    </submittedName>
</protein>
<sequence>MTNGTDDRGNAGINCAGHHLFVEAPQVFQGATATGQDQRVETPGVGEFQRPHDLRDCFAALHGSRDQGQFNVRRAAAEYADDVANYRAGGRADNTDAPRMRRQRHFAFGTEQAFGAQLFLQCVEGQA</sequence>
<evidence type="ECO:0000313" key="2">
    <source>
        <dbReference type="Proteomes" id="UP000061348"/>
    </source>
</evidence>
<accession>A0A109LC89</accession>
<reference evidence="1 2" key="1">
    <citation type="submission" date="2015-05" db="EMBL/GenBank/DDBJ databases">
        <title>A genomic and transcriptomic approach to investigate the blue pigment phenotype in Pseudomonas fluorescens.</title>
        <authorList>
            <person name="Andreani N.A."/>
            <person name="Cardazzo B."/>
        </authorList>
    </citation>
    <scope>NUCLEOTIDE SEQUENCE [LARGE SCALE GENOMIC DNA]</scope>
    <source>
        <strain evidence="1 2">Ps_22</strain>
    </source>
</reference>
<comment type="caution">
    <text evidence="1">The sequence shown here is derived from an EMBL/GenBank/DDBJ whole genome shotgun (WGS) entry which is preliminary data.</text>
</comment>
<proteinExistence type="predicted"/>
<name>A0A109LC89_PSEFL</name>